<name>A0ABW3Z015_MYCRA</name>
<feature type="binding site" evidence="7">
    <location>
        <position position="140"/>
    </location>
    <ligand>
        <name>substrate</name>
    </ligand>
</feature>
<accession>A0ABW3Z015</accession>
<dbReference type="SUPFAM" id="SSF53659">
    <property type="entry name" value="Isocitrate/Isopropylmalate dehydrogenase-like"/>
    <property type="match status" value="1"/>
</dbReference>
<dbReference type="EMBL" id="JBHTNF010000011">
    <property type="protein sequence ID" value="MFD1329461.1"/>
    <property type="molecule type" value="Genomic_DNA"/>
</dbReference>
<dbReference type="Gene3D" id="3.40.718.10">
    <property type="entry name" value="Isopropylmalate Dehydrogenase"/>
    <property type="match status" value="1"/>
</dbReference>
<evidence type="ECO:0000313" key="9">
    <source>
        <dbReference type="Proteomes" id="UP001597173"/>
    </source>
</evidence>
<evidence type="ECO:0000256" key="2">
    <source>
        <dbReference type="ARBA" id="ARBA00022723"/>
    </source>
</evidence>
<keyword evidence="7" id="KW-0170">Cobalt</keyword>
<dbReference type="HAMAP" id="MF_00536">
    <property type="entry name" value="PdxA"/>
    <property type="match status" value="1"/>
</dbReference>
<dbReference type="PANTHER" id="PTHR30004">
    <property type="entry name" value="4-HYDROXYTHREONINE-4-PHOSPHATE DEHYDROGENASE"/>
    <property type="match status" value="1"/>
</dbReference>
<dbReference type="RefSeq" id="WP_374840499.1">
    <property type="nucleotide sequence ID" value="NZ_JBHEEW010000015.1"/>
</dbReference>
<gene>
    <name evidence="7 8" type="primary">pdxA</name>
    <name evidence="8" type="ORF">ACFQ33_16350</name>
</gene>
<evidence type="ECO:0000256" key="1">
    <source>
        <dbReference type="ARBA" id="ARBA00022490"/>
    </source>
</evidence>
<reference evidence="9" key="1">
    <citation type="journal article" date="2019" name="Int. J. Syst. Evol. Microbiol.">
        <title>The Global Catalogue of Microorganisms (GCM) 10K type strain sequencing project: providing services to taxonomists for standard genome sequencing and annotation.</title>
        <authorList>
            <consortium name="The Broad Institute Genomics Platform"/>
            <consortium name="The Broad Institute Genome Sequencing Center for Infectious Disease"/>
            <person name="Wu L."/>
            <person name="Ma J."/>
        </authorList>
    </citation>
    <scope>NUCLEOTIDE SEQUENCE [LARGE SCALE GENOMIC DNA]</scope>
    <source>
        <strain evidence="9">CCUG 55609</strain>
    </source>
</reference>
<comment type="subcellular location">
    <subcellularLocation>
        <location evidence="7">Cytoplasm</location>
    </subcellularLocation>
</comment>
<comment type="function">
    <text evidence="7">Catalyzes the NAD(P)-dependent oxidation of 4-(phosphooxy)-L-threonine (HTP) into 2-amino-3-oxo-4-(phosphooxy)butyric acid which spontaneously decarboxylates to form 3-amino-2-oxopropyl phosphate (AHAP).</text>
</comment>
<sequence length="341" mass="35381">MTVATVPPLALTMGDPSGIGLDITLDLWAARAALDLPAFVFIGDPQALTRRAQERGLDAAVTDATPETARAQFDTAIPVLPVPLAEPAVAGAPSSRNAPAIIGAIETAVHLTLAGRTAAVVTNPIAKSVLYEAGFPFPGHTEFLAELAARATGRPVLPVMLLAGPKLRSVPVTIHIPLRDVPDTLTEDLVYETALITAHDLKQRFGIAAPRLAVAGLNPHAGEGGALGKEDETIVAPAISRLKAAGVDAFGPLPADTMFHDEARAAYDVAICMYHDQALIPAKALGFDDSVNVTLGLPFIRTSPDHGTAFSLAGTGRAKPDSLLAALRLAQELAVHERSGG</sequence>
<organism evidence="8 9">
    <name type="scientific">Mycoplana ramosa</name>
    <name type="common">Mycoplana bullata</name>
    <dbReference type="NCBI Taxonomy" id="40837"/>
    <lineage>
        <taxon>Bacteria</taxon>
        <taxon>Pseudomonadati</taxon>
        <taxon>Pseudomonadota</taxon>
        <taxon>Alphaproteobacteria</taxon>
        <taxon>Hyphomicrobiales</taxon>
        <taxon>Rhizobiaceae</taxon>
        <taxon>Mycoplana</taxon>
    </lineage>
</organism>
<feature type="binding site" evidence="7">
    <location>
        <position position="301"/>
    </location>
    <ligand>
        <name>substrate</name>
    </ligand>
</feature>
<feature type="binding site" evidence="7">
    <location>
        <position position="275"/>
    </location>
    <ligand>
        <name>a divalent metal cation</name>
        <dbReference type="ChEBI" id="CHEBI:60240"/>
        <note>ligand shared between dimeric partners</note>
    </ligand>
</feature>
<keyword evidence="3 7" id="KW-0521">NADP</keyword>
<dbReference type="NCBIfam" id="NF003699">
    <property type="entry name" value="PRK05312.1"/>
    <property type="match status" value="1"/>
</dbReference>
<evidence type="ECO:0000256" key="3">
    <source>
        <dbReference type="ARBA" id="ARBA00022857"/>
    </source>
</evidence>
<dbReference type="Pfam" id="PF04166">
    <property type="entry name" value="PdxA"/>
    <property type="match status" value="1"/>
</dbReference>
<evidence type="ECO:0000256" key="5">
    <source>
        <dbReference type="ARBA" id="ARBA00023027"/>
    </source>
</evidence>
<evidence type="ECO:0000313" key="8">
    <source>
        <dbReference type="EMBL" id="MFD1329461.1"/>
    </source>
</evidence>
<keyword evidence="5 7" id="KW-0520">NAD</keyword>
<comment type="caution">
    <text evidence="8">The sequence shown here is derived from an EMBL/GenBank/DDBJ whole genome shotgun (WGS) entry which is preliminary data.</text>
</comment>
<evidence type="ECO:0000256" key="6">
    <source>
        <dbReference type="ARBA" id="ARBA00023096"/>
    </source>
</evidence>
<feature type="binding site" evidence="7">
    <location>
        <position position="220"/>
    </location>
    <ligand>
        <name>a divalent metal cation</name>
        <dbReference type="ChEBI" id="CHEBI:60240"/>
        <note>ligand shared between dimeric partners</note>
    </ligand>
</feature>
<keyword evidence="7" id="KW-0862">Zinc</keyword>
<keyword evidence="9" id="KW-1185">Reference proteome</keyword>
<feature type="binding site" evidence="7">
    <location>
        <position position="141"/>
    </location>
    <ligand>
        <name>substrate</name>
    </ligand>
</feature>
<proteinExistence type="inferred from homology"/>
<keyword evidence="7" id="KW-0460">Magnesium</keyword>
<comment type="similarity">
    <text evidence="7">Belongs to the PdxA family.</text>
</comment>
<comment type="cofactor">
    <cofactor evidence="7">
        <name>Zn(2+)</name>
        <dbReference type="ChEBI" id="CHEBI:29105"/>
    </cofactor>
    <cofactor evidence="7">
        <name>Mg(2+)</name>
        <dbReference type="ChEBI" id="CHEBI:18420"/>
    </cofactor>
    <cofactor evidence="7">
        <name>Co(2+)</name>
        <dbReference type="ChEBI" id="CHEBI:48828"/>
    </cofactor>
    <text evidence="7">Binds 1 divalent metal cation per subunit. Can use ions such as Zn(2+), Mg(2+) or Co(2+).</text>
</comment>
<dbReference type="NCBIfam" id="TIGR00557">
    <property type="entry name" value="pdxA"/>
    <property type="match status" value="1"/>
</dbReference>
<feature type="binding site" evidence="7">
    <location>
        <position position="292"/>
    </location>
    <ligand>
        <name>substrate</name>
    </ligand>
</feature>
<dbReference type="GO" id="GO:0050570">
    <property type="term" value="F:4-hydroxythreonine-4-phosphate dehydrogenase activity"/>
    <property type="evidence" value="ECO:0007669"/>
    <property type="project" value="UniProtKB-EC"/>
</dbReference>
<keyword evidence="2 7" id="KW-0479">Metal-binding</keyword>
<protein>
    <recommendedName>
        <fullName evidence="7">4-hydroxythreonine-4-phosphate dehydrogenase</fullName>
        <ecNumber evidence="7">1.1.1.262</ecNumber>
    </recommendedName>
    <alternativeName>
        <fullName evidence="7">4-(phosphohydroxy)-L-threonine dehydrogenase</fullName>
    </alternativeName>
</protein>
<comment type="catalytic activity">
    <reaction evidence="7">
        <text>4-(phosphooxy)-L-threonine + NAD(+) = 3-amino-2-oxopropyl phosphate + CO2 + NADH</text>
        <dbReference type="Rhea" id="RHEA:32275"/>
        <dbReference type="ChEBI" id="CHEBI:16526"/>
        <dbReference type="ChEBI" id="CHEBI:57279"/>
        <dbReference type="ChEBI" id="CHEBI:57540"/>
        <dbReference type="ChEBI" id="CHEBI:57945"/>
        <dbReference type="ChEBI" id="CHEBI:58452"/>
        <dbReference type="EC" id="1.1.1.262"/>
    </reaction>
</comment>
<evidence type="ECO:0000256" key="7">
    <source>
        <dbReference type="HAMAP-Rule" id="MF_00536"/>
    </source>
</evidence>
<comment type="pathway">
    <text evidence="7">Cofactor biosynthesis; pyridoxine 5'-phosphate biosynthesis; pyridoxine 5'-phosphate from D-erythrose 4-phosphate: step 4/5.</text>
</comment>
<dbReference type="InterPro" id="IPR037510">
    <property type="entry name" value="PdxA"/>
</dbReference>
<dbReference type="Proteomes" id="UP001597173">
    <property type="component" value="Unassembled WGS sequence"/>
</dbReference>
<evidence type="ECO:0000256" key="4">
    <source>
        <dbReference type="ARBA" id="ARBA00023002"/>
    </source>
</evidence>
<dbReference type="InterPro" id="IPR005255">
    <property type="entry name" value="PdxA_fam"/>
</dbReference>
<keyword evidence="4 7" id="KW-0560">Oxidoreductase</keyword>
<feature type="binding site" evidence="7">
    <location>
        <position position="175"/>
    </location>
    <ligand>
        <name>a divalent metal cation</name>
        <dbReference type="ChEBI" id="CHEBI:60240"/>
        <note>ligand shared between dimeric partners</note>
    </ligand>
</feature>
<keyword evidence="1 7" id="KW-0963">Cytoplasm</keyword>
<keyword evidence="6 7" id="KW-0664">Pyridoxine biosynthesis</keyword>
<dbReference type="EC" id="1.1.1.262" evidence="7"/>
<comment type="subunit">
    <text evidence="7">Homodimer.</text>
</comment>
<dbReference type="PANTHER" id="PTHR30004:SF6">
    <property type="entry name" value="D-THREONATE 4-PHOSPHATE DEHYDROGENASE"/>
    <property type="match status" value="1"/>
</dbReference>
<feature type="binding site" evidence="7">
    <location>
        <position position="283"/>
    </location>
    <ligand>
        <name>substrate</name>
    </ligand>
</feature>
<comment type="miscellaneous">
    <text evidence="7">The active site is located at the dimer interface.</text>
</comment>